<evidence type="ECO:0000313" key="2">
    <source>
        <dbReference type="Proteomes" id="UP000050525"/>
    </source>
</evidence>
<keyword evidence="2" id="KW-1185">Reference proteome</keyword>
<protein>
    <submittedName>
        <fullName evidence="1">Uncharacterized protein</fullName>
    </submittedName>
</protein>
<dbReference type="EMBL" id="AKHW03000089">
    <property type="protein sequence ID" value="KYO49126.1"/>
    <property type="molecule type" value="Genomic_DNA"/>
</dbReference>
<name>A0A151PJ41_ALLMI</name>
<sequence length="83" mass="8612">MHIGSSASLWALGGGAGPATPDKRHPGLSPASLLRCYSPNQTLASDMSTSLLSPRSLCQGVTRAGQPCRKKAVLGQNFCHVHA</sequence>
<accession>A0A151PJ41</accession>
<dbReference type="AlphaFoldDB" id="A0A151PJ41"/>
<organism evidence="1 2">
    <name type="scientific">Alligator mississippiensis</name>
    <name type="common">American alligator</name>
    <dbReference type="NCBI Taxonomy" id="8496"/>
    <lineage>
        <taxon>Eukaryota</taxon>
        <taxon>Metazoa</taxon>
        <taxon>Chordata</taxon>
        <taxon>Craniata</taxon>
        <taxon>Vertebrata</taxon>
        <taxon>Euteleostomi</taxon>
        <taxon>Archelosauria</taxon>
        <taxon>Archosauria</taxon>
        <taxon>Crocodylia</taxon>
        <taxon>Alligatoridae</taxon>
        <taxon>Alligatorinae</taxon>
        <taxon>Alligator</taxon>
    </lineage>
</organism>
<gene>
    <name evidence="1" type="ORF">Y1Q_0015771</name>
</gene>
<evidence type="ECO:0000313" key="1">
    <source>
        <dbReference type="EMBL" id="KYO49126.1"/>
    </source>
</evidence>
<reference evidence="1 2" key="1">
    <citation type="journal article" date="2012" name="Genome Biol.">
        <title>Sequencing three crocodilian genomes to illuminate the evolution of archosaurs and amniotes.</title>
        <authorList>
            <person name="St John J.A."/>
            <person name="Braun E.L."/>
            <person name="Isberg S.R."/>
            <person name="Miles L.G."/>
            <person name="Chong A.Y."/>
            <person name="Gongora J."/>
            <person name="Dalzell P."/>
            <person name="Moran C."/>
            <person name="Bed'hom B."/>
            <person name="Abzhanov A."/>
            <person name="Burgess S.C."/>
            <person name="Cooksey A.M."/>
            <person name="Castoe T.A."/>
            <person name="Crawford N.G."/>
            <person name="Densmore L.D."/>
            <person name="Drew J.C."/>
            <person name="Edwards S.V."/>
            <person name="Faircloth B.C."/>
            <person name="Fujita M.K."/>
            <person name="Greenwold M.J."/>
            <person name="Hoffmann F.G."/>
            <person name="Howard J.M."/>
            <person name="Iguchi T."/>
            <person name="Janes D.E."/>
            <person name="Khan S.Y."/>
            <person name="Kohno S."/>
            <person name="de Koning A.J."/>
            <person name="Lance S.L."/>
            <person name="McCarthy F.M."/>
            <person name="McCormack J.E."/>
            <person name="Merchant M.E."/>
            <person name="Peterson D.G."/>
            <person name="Pollock D.D."/>
            <person name="Pourmand N."/>
            <person name="Raney B.J."/>
            <person name="Roessler K.A."/>
            <person name="Sanford J.R."/>
            <person name="Sawyer R.H."/>
            <person name="Schmidt C.J."/>
            <person name="Triplett E.W."/>
            <person name="Tuberville T.D."/>
            <person name="Venegas-Anaya M."/>
            <person name="Howard J.T."/>
            <person name="Jarvis E.D."/>
            <person name="Guillette L.J.Jr."/>
            <person name="Glenn T.C."/>
            <person name="Green R.E."/>
            <person name="Ray D.A."/>
        </authorList>
    </citation>
    <scope>NUCLEOTIDE SEQUENCE [LARGE SCALE GENOMIC DNA]</scope>
    <source>
        <strain evidence="1">KSC_2009_1</strain>
    </source>
</reference>
<proteinExistence type="predicted"/>
<dbReference type="Proteomes" id="UP000050525">
    <property type="component" value="Unassembled WGS sequence"/>
</dbReference>
<comment type="caution">
    <text evidence="1">The sequence shown here is derived from an EMBL/GenBank/DDBJ whole genome shotgun (WGS) entry which is preliminary data.</text>
</comment>